<keyword evidence="1" id="KW-0175">Coiled coil</keyword>
<evidence type="ECO:0000313" key="4">
    <source>
        <dbReference type="Proteomes" id="UP001240250"/>
    </source>
</evidence>
<gene>
    <name evidence="3" type="ORF">JO380_001237</name>
</gene>
<evidence type="ECO:0000313" key="3">
    <source>
        <dbReference type="EMBL" id="MDQ0424856.1"/>
    </source>
</evidence>
<keyword evidence="2" id="KW-1133">Transmembrane helix</keyword>
<comment type="caution">
    <text evidence="3">The sequence shown here is derived from an EMBL/GenBank/DDBJ whole genome shotgun (WGS) entry which is preliminary data.</text>
</comment>
<reference evidence="3 4" key="1">
    <citation type="submission" date="2023-07" db="EMBL/GenBank/DDBJ databases">
        <title>Sequencing the genomes of 1000 actinobacteria strains.</title>
        <authorList>
            <person name="Klenk H.-P."/>
        </authorList>
    </citation>
    <scope>NUCLEOTIDE SEQUENCE [LARGE SCALE GENOMIC DNA]</scope>
    <source>
        <strain evidence="3 4">DSM 14785</strain>
    </source>
</reference>
<dbReference type="Proteomes" id="UP001240250">
    <property type="component" value="Unassembled WGS sequence"/>
</dbReference>
<feature type="transmembrane region" description="Helical" evidence="2">
    <location>
        <begin position="250"/>
        <end position="270"/>
    </location>
</feature>
<evidence type="ECO:0000256" key="1">
    <source>
        <dbReference type="SAM" id="Coils"/>
    </source>
</evidence>
<name>A0ABU0GHN2_9CELL</name>
<dbReference type="RefSeq" id="WP_156442133.1">
    <property type="nucleotide sequence ID" value="NZ_JAUSVM010000001.1"/>
</dbReference>
<organism evidence="3 4">
    <name type="scientific">Cellulomonas iranensis</name>
    <dbReference type="NCBI Taxonomy" id="76862"/>
    <lineage>
        <taxon>Bacteria</taxon>
        <taxon>Bacillati</taxon>
        <taxon>Actinomycetota</taxon>
        <taxon>Actinomycetes</taxon>
        <taxon>Micrococcales</taxon>
        <taxon>Cellulomonadaceae</taxon>
        <taxon>Cellulomonas</taxon>
    </lineage>
</organism>
<sequence length="435" mass="45926">MPGDPDGVQRAAERYGEVAEHIDRAVARITDITTSADMESRAVGAVRERADDIAKEVLKAKGRYEAIAQALGEYARSLRAAQHAADDLLARAVAVQHRIDDATTERTLAARALASLDPSATEADRRRVQGRLSTARTTVSDAEVELQHLRDKLEQVVRDHDAAAQRAIDAIGSAQAADRLDDGWWQDWGADAVRSISSIAGNVAAVTGVASLFLGWVPILGPILAGVALTASIVALAADITLLATGEAGWTNVLLGIAGLATFGAGRLVARGATRLAATSRSVAKGFPDVLLNSGNPQIKYATNVIPQRLTARAPTELRLADLRFTGSRGPAIYRAALDASVAQIRSTSGVQRILTLAGHGNMVADSIALTTMRQAVSYERAIDKLVPRLALSSTLQMTAGVIYVSDAAMGYGSIAKTIVDRLSPPPTPAERLRL</sequence>
<keyword evidence="2" id="KW-0472">Membrane</keyword>
<accession>A0ABU0GHN2</accession>
<proteinExistence type="predicted"/>
<feature type="coiled-coil region" evidence="1">
    <location>
        <begin position="132"/>
        <end position="166"/>
    </location>
</feature>
<evidence type="ECO:0000256" key="2">
    <source>
        <dbReference type="SAM" id="Phobius"/>
    </source>
</evidence>
<dbReference type="EMBL" id="JAUSVM010000001">
    <property type="protein sequence ID" value="MDQ0424856.1"/>
    <property type="molecule type" value="Genomic_DNA"/>
</dbReference>
<protein>
    <submittedName>
        <fullName evidence="3">Nucleic acid-binding Zn-ribbon protein</fullName>
    </submittedName>
</protein>
<keyword evidence="2" id="KW-0812">Transmembrane</keyword>
<keyword evidence="4" id="KW-1185">Reference proteome</keyword>